<dbReference type="Pfam" id="PF01738">
    <property type="entry name" value="DLH"/>
    <property type="match status" value="1"/>
</dbReference>
<feature type="chain" id="PRO_5045870626" description="Dienelactone hydrolase domain-containing protein" evidence="1">
    <location>
        <begin position="20"/>
        <end position="270"/>
    </location>
</feature>
<sequence length="270" mass="28805">MLSKLSFLVLAGCHILTQAVVIPIEPHLHSPSSFQILDGTPAGTIQKIGGVDTYVTLPQGNAKSKDLAVVYLTDIFGLALVNNRLLADQFAEAGYAVFAPDYLNGDPVPADDPNFNITAWSVNHGAAQTLPPLRAVLGALRGSGVKRIGATGYCFGGRYSTTLSQTNEIEVGIMAHPSSLIVPDDFNIIVANSSVPIEIHSADLDTGFTPQLGQVTDRVMADYKPGYQRFAYAGVGHGFAVRPANASDPVQIKAMQLARDRSIAFFNEHL</sequence>
<name>A0ABR3F9T3_9AGAR</name>
<gene>
    <name evidence="3" type="ORF">V5O48_009979</name>
</gene>
<reference evidence="3 4" key="1">
    <citation type="submission" date="2024-02" db="EMBL/GenBank/DDBJ databases">
        <title>A draft genome for the cacao thread blight pathogen Marasmius crinis-equi.</title>
        <authorList>
            <person name="Cohen S.P."/>
            <person name="Baruah I.K."/>
            <person name="Amoako-Attah I."/>
            <person name="Bukari Y."/>
            <person name="Meinhardt L.W."/>
            <person name="Bailey B.A."/>
        </authorList>
    </citation>
    <scope>NUCLEOTIDE SEQUENCE [LARGE SCALE GENOMIC DNA]</scope>
    <source>
        <strain evidence="3 4">GH-76</strain>
    </source>
</reference>
<organism evidence="3 4">
    <name type="scientific">Marasmius crinis-equi</name>
    <dbReference type="NCBI Taxonomy" id="585013"/>
    <lineage>
        <taxon>Eukaryota</taxon>
        <taxon>Fungi</taxon>
        <taxon>Dikarya</taxon>
        <taxon>Basidiomycota</taxon>
        <taxon>Agaricomycotina</taxon>
        <taxon>Agaricomycetes</taxon>
        <taxon>Agaricomycetidae</taxon>
        <taxon>Agaricales</taxon>
        <taxon>Marasmiineae</taxon>
        <taxon>Marasmiaceae</taxon>
        <taxon>Marasmius</taxon>
    </lineage>
</organism>
<feature type="domain" description="Dienelactone hydrolase" evidence="2">
    <location>
        <begin position="52"/>
        <end position="269"/>
    </location>
</feature>
<dbReference type="Proteomes" id="UP001465976">
    <property type="component" value="Unassembled WGS sequence"/>
</dbReference>
<dbReference type="PANTHER" id="PTHR17630">
    <property type="entry name" value="DIENELACTONE HYDROLASE"/>
    <property type="match status" value="1"/>
</dbReference>
<protein>
    <recommendedName>
        <fullName evidence="2">Dienelactone hydrolase domain-containing protein</fullName>
    </recommendedName>
</protein>
<keyword evidence="4" id="KW-1185">Reference proteome</keyword>
<keyword evidence="1" id="KW-0732">Signal</keyword>
<dbReference type="Gene3D" id="3.40.50.1820">
    <property type="entry name" value="alpha/beta hydrolase"/>
    <property type="match status" value="1"/>
</dbReference>
<evidence type="ECO:0000313" key="3">
    <source>
        <dbReference type="EMBL" id="KAL0571977.1"/>
    </source>
</evidence>
<evidence type="ECO:0000313" key="4">
    <source>
        <dbReference type="Proteomes" id="UP001465976"/>
    </source>
</evidence>
<feature type="signal peptide" evidence="1">
    <location>
        <begin position="1"/>
        <end position="19"/>
    </location>
</feature>
<proteinExistence type="predicted"/>
<dbReference type="EMBL" id="JBAHYK010000689">
    <property type="protein sequence ID" value="KAL0571977.1"/>
    <property type="molecule type" value="Genomic_DNA"/>
</dbReference>
<comment type="caution">
    <text evidence="3">The sequence shown here is derived from an EMBL/GenBank/DDBJ whole genome shotgun (WGS) entry which is preliminary data.</text>
</comment>
<dbReference type="SUPFAM" id="SSF53474">
    <property type="entry name" value="alpha/beta-Hydrolases"/>
    <property type="match status" value="1"/>
</dbReference>
<accession>A0ABR3F9T3</accession>
<evidence type="ECO:0000256" key="1">
    <source>
        <dbReference type="SAM" id="SignalP"/>
    </source>
</evidence>
<dbReference type="InterPro" id="IPR029058">
    <property type="entry name" value="AB_hydrolase_fold"/>
</dbReference>
<dbReference type="InterPro" id="IPR002925">
    <property type="entry name" value="Dienelactn_hydro"/>
</dbReference>
<dbReference type="PANTHER" id="PTHR17630:SF44">
    <property type="entry name" value="PROTEIN AIM2"/>
    <property type="match status" value="1"/>
</dbReference>
<evidence type="ECO:0000259" key="2">
    <source>
        <dbReference type="Pfam" id="PF01738"/>
    </source>
</evidence>